<feature type="domain" description="Type 4 fimbrial biogenesis protein PilX N-terminal" evidence="2">
    <location>
        <begin position="11"/>
        <end position="61"/>
    </location>
</feature>
<dbReference type="EMBL" id="FNCY01000003">
    <property type="protein sequence ID" value="SDH10086.1"/>
    <property type="molecule type" value="Genomic_DNA"/>
</dbReference>
<reference evidence="3 4" key="1">
    <citation type="submission" date="2016-10" db="EMBL/GenBank/DDBJ databases">
        <authorList>
            <person name="de Groot N.N."/>
        </authorList>
    </citation>
    <scope>NUCLEOTIDE SEQUENCE [LARGE SCALE GENOMIC DNA]</scope>
    <source>
        <strain evidence="3 4">DSM 5885</strain>
    </source>
</reference>
<name>A0A1G7ZNE1_9RHOO</name>
<evidence type="ECO:0000313" key="3">
    <source>
        <dbReference type="EMBL" id="SDH10086.1"/>
    </source>
</evidence>
<dbReference type="STRING" id="83767.SAMN05660652_01224"/>
<evidence type="ECO:0000313" key="4">
    <source>
        <dbReference type="Proteomes" id="UP000198607"/>
    </source>
</evidence>
<sequence>MLIRSNSPRQRGMALIVTLVMLVIMTLGAIAMIRSLDTTTLVAGNLSFRQSATYSGDVGVETALNWLSTANVLTLTCGATGNAVSTCPAGYKSNGGNATDQPAAGQTWEQFWAASLAANAVTLAEDASGNTVSYFIHRLCAGTAAMTGVGANCIETPSVASSGGYAKRAGATRFQASSQVYYRITVRIQGKKNTVSFVQAIIAL</sequence>
<protein>
    <submittedName>
        <fullName evidence="3">PilX N-terminal</fullName>
    </submittedName>
</protein>
<accession>A0A1G7ZNE1</accession>
<keyword evidence="4" id="KW-1185">Reference proteome</keyword>
<keyword evidence="1" id="KW-0472">Membrane</keyword>
<evidence type="ECO:0000259" key="2">
    <source>
        <dbReference type="Pfam" id="PF14341"/>
    </source>
</evidence>
<dbReference type="RefSeq" id="WP_091935328.1">
    <property type="nucleotide sequence ID" value="NZ_FNCY01000003.1"/>
</dbReference>
<dbReference type="OrthoDB" id="5954007at2"/>
<dbReference type="Pfam" id="PF14341">
    <property type="entry name" value="PilX_N"/>
    <property type="match status" value="1"/>
</dbReference>
<proteinExistence type="predicted"/>
<organism evidence="3 4">
    <name type="scientific">Propionivibrio dicarboxylicus</name>
    <dbReference type="NCBI Taxonomy" id="83767"/>
    <lineage>
        <taxon>Bacteria</taxon>
        <taxon>Pseudomonadati</taxon>
        <taxon>Pseudomonadota</taxon>
        <taxon>Betaproteobacteria</taxon>
        <taxon>Rhodocyclales</taxon>
        <taxon>Rhodocyclaceae</taxon>
        <taxon>Propionivibrio</taxon>
    </lineage>
</organism>
<gene>
    <name evidence="3" type="ORF">SAMN05660652_01224</name>
</gene>
<dbReference type="Proteomes" id="UP000198607">
    <property type="component" value="Unassembled WGS sequence"/>
</dbReference>
<evidence type="ECO:0000256" key="1">
    <source>
        <dbReference type="SAM" id="Phobius"/>
    </source>
</evidence>
<keyword evidence="1" id="KW-1133">Transmembrane helix</keyword>
<keyword evidence="1" id="KW-0812">Transmembrane</keyword>
<dbReference type="AlphaFoldDB" id="A0A1G7ZNE1"/>
<feature type="transmembrane region" description="Helical" evidence="1">
    <location>
        <begin position="12"/>
        <end position="33"/>
    </location>
</feature>
<dbReference type="InterPro" id="IPR025746">
    <property type="entry name" value="PilX_N_dom"/>
</dbReference>